<reference evidence="4 5" key="1">
    <citation type="submission" date="2024-01" db="EMBL/GenBank/DDBJ databases">
        <title>The genomes of 5 underutilized Papilionoideae crops provide insights into root nodulation and disease resistanc.</title>
        <authorList>
            <person name="Yuan L."/>
        </authorList>
    </citation>
    <scope>NUCLEOTIDE SEQUENCE [LARGE SCALE GENOMIC DNA]</scope>
    <source>
        <strain evidence="4">ZHUSHIDOU_FW_LH</strain>
        <tissue evidence="4">Leaf</tissue>
    </source>
</reference>
<dbReference type="AlphaFoldDB" id="A0AAN9HY53"/>
<dbReference type="Proteomes" id="UP001372338">
    <property type="component" value="Unassembled WGS sequence"/>
</dbReference>
<evidence type="ECO:0000313" key="5">
    <source>
        <dbReference type="Proteomes" id="UP001372338"/>
    </source>
</evidence>
<keyword evidence="1" id="KW-0479">Metal-binding</keyword>
<comment type="caution">
    <text evidence="4">The sequence shown here is derived from an EMBL/GenBank/DDBJ whole genome shotgun (WGS) entry which is preliminary data.</text>
</comment>
<feature type="domain" description="Non-haem dioxygenase N-terminal" evidence="3">
    <location>
        <begin position="63"/>
        <end position="95"/>
    </location>
</feature>
<gene>
    <name evidence="4" type="ORF">RIF29_30231</name>
</gene>
<organism evidence="4 5">
    <name type="scientific">Crotalaria pallida</name>
    <name type="common">Smooth rattlebox</name>
    <name type="synonym">Crotalaria striata</name>
    <dbReference type="NCBI Taxonomy" id="3830"/>
    <lineage>
        <taxon>Eukaryota</taxon>
        <taxon>Viridiplantae</taxon>
        <taxon>Streptophyta</taxon>
        <taxon>Embryophyta</taxon>
        <taxon>Tracheophyta</taxon>
        <taxon>Spermatophyta</taxon>
        <taxon>Magnoliopsida</taxon>
        <taxon>eudicotyledons</taxon>
        <taxon>Gunneridae</taxon>
        <taxon>Pentapetalae</taxon>
        <taxon>rosids</taxon>
        <taxon>fabids</taxon>
        <taxon>Fabales</taxon>
        <taxon>Fabaceae</taxon>
        <taxon>Papilionoideae</taxon>
        <taxon>50 kb inversion clade</taxon>
        <taxon>genistoids sensu lato</taxon>
        <taxon>core genistoids</taxon>
        <taxon>Crotalarieae</taxon>
        <taxon>Crotalaria</taxon>
    </lineage>
</organism>
<dbReference type="Gene3D" id="2.60.120.330">
    <property type="entry name" value="B-lactam Antibiotic, Isopenicillin N Synthase, Chain"/>
    <property type="match status" value="1"/>
</dbReference>
<dbReference type="Pfam" id="PF14226">
    <property type="entry name" value="DIOX_N"/>
    <property type="match status" value="1"/>
</dbReference>
<keyword evidence="2" id="KW-0408">Iron</keyword>
<name>A0AAN9HY53_CROPI</name>
<dbReference type="GO" id="GO:0046872">
    <property type="term" value="F:metal ion binding"/>
    <property type="evidence" value="ECO:0007669"/>
    <property type="project" value="UniProtKB-KW"/>
</dbReference>
<evidence type="ECO:0000313" key="4">
    <source>
        <dbReference type="EMBL" id="KAK7256765.1"/>
    </source>
</evidence>
<sequence>MGLKGDNELVSAMEEAPTYVTSIAVPSVHELVKKDPSQVPEKYVRSHKEMEKDNYMPHLSSEVPIIDFALLSNGNKEELSKLDIACKEWGFFQINITSCMRQMPICPGVNTARAYISSAISSYH</sequence>
<evidence type="ECO:0000259" key="3">
    <source>
        <dbReference type="Pfam" id="PF14226"/>
    </source>
</evidence>
<dbReference type="EMBL" id="JAYWIO010000006">
    <property type="protein sequence ID" value="KAK7256765.1"/>
    <property type="molecule type" value="Genomic_DNA"/>
</dbReference>
<dbReference type="SUPFAM" id="SSF51197">
    <property type="entry name" value="Clavaminate synthase-like"/>
    <property type="match status" value="1"/>
</dbReference>
<evidence type="ECO:0000256" key="2">
    <source>
        <dbReference type="ARBA" id="ARBA00023004"/>
    </source>
</evidence>
<proteinExistence type="predicted"/>
<keyword evidence="5" id="KW-1185">Reference proteome</keyword>
<dbReference type="InterPro" id="IPR027443">
    <property type="entry name" value="IPNS-like_sf"/>
</dbReference>
<protein>
    <recommendedName>
        <fullName evidence="3">Non-haem dioxygenase N-terminal domain-containing protein</fullName>
    </recommendedName>
</protein>
<evidence type="ECO:0000256" key="1">
    <source>
        <dbReference type="ARBA" id="ARBA00022723"/>
    </source>
</evidence>
<accession>A0AAN9HY53</accession>
<dbReference type="InterPro" id="IPR026992">
    <property type="entry name" value="DIOX_N"/>
</dbReference>